<protein>
    <submittedName>
        <fullName evidence="7">UPF0053 inner membrane protein YgdQ</fullName>
    </submittedName>
</protein>
<keyword evidence="8" id="KW-1185">Reference proteome</keyword>
<name>A0A2R4MF47_9HYPH</name>
<comment type="subcellular location">
    <subcellularLocation>
        <location evidence="1">Membrane</location>
        <topology evidence="1">Multi-pass membrane protein</topology>
    </subcellularLocation>
</comment>
<feature type="transmembrane region" description="Helical" evidence="6">
    <location>
        <begin position="188"/>
        <end position="208"/>
    </location>
</feature>
<evidence type="ECO:0000256" key="3">
    <source>
        <dbReference type="ARBA" id="ARBA00022692"/>
    </source>
</evidence>
<feature type="transmembrane region" description="Helical" evidence="6">
    <location>
        <begin position="120"/>
        <end position="142"/>
    </location>
</feature>
<dbReference type="Pfam" id="PF03741">
    <property type="entry name" value="TerC"/>
    <property type="match status" value="1"/>
</dbReference>
<evidence type="ECO:0000256" key="6">
    <source>
        <dbReference type="SAM" id="Phobius"/>
    </source>
</evidence>
<feature type="transmembrane region" description="Helical" evidence="6">
    <location>
        <begin position="214"/>
        <end position="232"/>
    </location>
</feature>
<accession>A0A2R4MF47</accession>
<feature type="transmembrane region" description="Helical" evidence="6">
    <location>
        <begin position="48"/>
        <end position="71"/>
    </location>
</feature>
<dbReference type="AlphaFoldDB" id="A0A2R4MF47"/>
<reference evidence="7 8" key="1">
    <citation type="submission" date="2017-05" db="EMBL/GenBank/DDBJ databases">
        <title>Genome Analysis of Maritalea myrionectae HL2708#5.</title>
        <authorList>
            <consortium name="Cotde Inc.-PKNU"/>
            <person name="Jang D."/>
            <person name="Oh H.-M."/>
        </authorList>
    </citation>
    <scope>NUCLEOTIDE SEQUENCE [LARGE SCALE GENOMIC DNA]</scope>
    <source>
        <strain evidence="7 8">HL2708#5</strain>
    </source>
</reference>
<dbReference type="EMBL" id="CP021330">
    <property type="protein sequence ID" value="AVX04668.1"/>
    <property type="molecule type" value="Genomic_DNA"/>
</dbReference>
<dbReference type="KEGG" id="mmyr:MXMO3_02148"/>
<dbReference type="PANTHER" id="PTHR30238">
    <property type="entry name" value="MEMBRANE BOUND PREDICTED REDOX MODULATOR"/>
    <property type="match status" value="1"/>
</dbReference>
<dbReference type="PANTHER" id="PTHR30238:SF4">
    <property type="entry name" value="SLL1022 PROTEIN"/>
    <property type="match status" value="1"/>
</dbReference>
<proteinExistence type="inferred from homology"/>
<evidence type="ECO:0000313" key="7">
    <source>
        <dbReference type="EMBL" id="AVX04668.1"/>
    </source>
</evidence>
<dbReference type="InterPro" id="IPR005496">
    <property type="entry name" value="Integral_membrane_TerC"/>
</dbReference>
<feature type="transmembrane region" description="Helical" evidence="6">
    <location>
        <begin position="83"/>
        <end position="99"/>
    </location>
</feature>
<feature type="transmembrane region" description="Helical" evidence="6">
    <location>
        <begin position="154"/>
        <end position="176"/>
    </location>
</feature>
<dbReference type="GO" id="GO:0016020">
    <property type="term" value="C:membrane"/>
    <property type="evidence" value="ECO:0007669"/>
    <property type="project" value="UniProtKB-SubCell"/>
</dbReference>
<evidence type="ECO:0000256" key="5">
    <source>
        <dbReference type="ARBA" id="ARBA00023136"/>
    </source>
</evidence>
<organism evidence="7 8">
    <name type="scientific">Maritalea myrionectae</name>
    <dbReference type="NCBI Taxonomy" id="454601"/>
    <lineage>
        <taxon>Bacteria</taxon>
        <taxon>Pseudomonadati</taxon>
        <taxon>Pseudomonadota</taxon>
        <taxon>Alphaproteobacteria</taxon>
        <taxon>Hyphomicrobiales</taxon>
        <taxon>Devosiaceae</taxon>
        <taxon>Maritalea</taxon>
    </lineage>
</organism>
<sequence>MEWISDPAIWASLATLTAMEIILGIDNIVFISVLVSRLPKEQADKARQFGLALALVARIVMLVLLAWIIGLTTPLFTIFEHEVSWRDVILIGGGLFLLFKATHEIHGAVEDPGGESLKKAGASATFMAIIGQIIIIDMVFSVDSIVTAIGMAQHVPVMVAAVTIAMFVMYIGSIPISKFIAEHPTTKMLALAFLLLIGMSLVADGLGFHIPKGYIYFAMAFATGVESINILINIRKKKIKAGEA</sequence>
<gene>
    <name evidence="7" type="ORF">MXMO3_02148</name>
</gene>
<evidence type="ECO:0000256" key="4">
    <source>
        <dbReference type="ARBA" id="ARBA00022989"/>
    </source>
</evidence>
<dbReference type="STRING" id="1122213.GCA_000423365_02448"/>
<keyword evidence="5 6" id="KW-0472">Membrane</keyword>
<evidence type="ECO:0000256" key="1">
    <source>
        <dbReference type="ARBA" id="ARBA00004141"/>
    </source>
</evidence>
<keyword evidence="4 6" id="KW-1133">Transmembrane helix</keyword>
<keyword evidence="3 6" id="KW-0812">Transmembrane</keyword>
<evidence type="ECO:0000256" key="2">
    <source>
        <dbReference type="ARBA" id="ARBA00007511"/>
    </source>
</evidence>
<comment type="similarity">
    <text evidence="2">Belongs to the TerC family.</text>
</comment>
<dbReference type="Proteomes" id="UP000258927">
    <property type="component" value="Chromosome"/>
</dbReference>
<evidence type="ECO:0000313" key="8">
    <source>
        <dbReference type="Proteomes" id="UP000258927"/>
    </source>
</evidence>
<feature type="transmembrane region" description="Helical" evidence="6">
    <location>
        <begin position="12"/>
        <end position="36"/>
    </location>
</feature>